<name>A0ABW1T9Q1_9LACO</name>
<accession>A0ABW1T9Q1</accession>
<evidence type="ECO:0000313" key="1">
    <source>
        <dbReference type="EMBL" id="MFC6254606.1"/>
    </source>
</evidence>
<reference evidence="2" key="1">
    <citation type="journal article" date="2019" name="Int. J. Syst. Evol. Microbiol.">
        <title>The Global Catalogue of Microorganisms (GCM) 10K type strain sequencing project: providing services to taxonomists for standard genome sequencing and annotation.</title>
        <authorList>
            <consortium name="The Broad Institute Genomics Platform"/>
            <consortium name="The Broad Institute Genome Sequencing Center for Infectious Disease"/>
            <person name="Wu L."/>
            <person name="Ma J."/>
        </authorList>
    </citation>
    <scope>NUCLEOTIDE SEQUENCE [LARGE SCALE GENOMIC DNA]</scope>
    <source>
        <strain evidence="2">CCM 8950</strain>
    </source>
</reference>
<keyword evidence="2" id="KW-1185">Reference proteome</keyword>
<dbReference type="Proteomes" id="UP001596190">
    <property type="component" value="Unassembled WGS sequence"/>
</dbReference>
<sequence length="160" mass="17930">MKRINLINQRFGRLTVIGFAGKAKNGNALWQCQCDCGQEVVVDGYLLRKGNTRSCGCIRRERGREAMRTNEQLIANRGDVNNLQQVNGASVVAIMKKRKTNKSGVAGVSFDKRSQHWIARLMIRGQYVLNRSFDTFNEAVTARQEAVENNLGEALVQSVK</sequence>
<organism evidence="1 2">
    <name type="scientific">Secundilactobacillus hailunensis</name>
    <dbReference type="NCBI Taxonomy" id="2559923"/>
    <lineage>
        <taxon>Bacteria</taxon>
        <taxon>Bacillati</taxon>
        <taxon>Bacillota</taxon>
        <taxon>Bacilli</taxon>
        <taxon>Lactobacillales</taxon>
        <taxon>Lactobacillaceae</taxon>
        <taxon>Secundilactobacillus</taxon>
    </lineage>
</organism>
<comment type="caution">
    <text evidence="1">The sequence shown here is derived from an EMBL/GenBank/DDBJ whole genome shotgun (WGS) entry which is preliminary data.</text>
</comment>
<dbReference type="Gene3D" id="1.20.5.2050">
    <property type="match status" value="1"/>
</dbReference>
<proteinExistence type="predicted"/>
<evidence type="ECO:0008006" key="3">
    <source>
        <dbReference type="Google" id="ProtNLM"/>
    </source>
</evidence>
<dbReference type="EMBL" id="JBHSSA010000057">
    <property type="protein sequence ID" value="MFC6254606.1"/>
    <property type="molecule type" value="Genomic_DNA"/>
</dbReference>
<evidence type="ECO:0000313" key="2">
    <source>
        <dbReference type="Proteomes" id="UP001596190"/>
    </source>
</evidence>
<dbReference type="RefSeq" id="WP_137630473.1">
    <property type="nucleotide sequence ID" value="NZ_BJDO01000008.1"/>
</dbReference>
<protein>
    <recommendedName>
        <fullName evidence="3">AP2 domain-containing protein</fullName>
    </recommendedName>
</protein>
<gene>
    <name evidence="1" type="ORF">ACFP1H_08400</name>
</gene>